<evidence type="ECO:0000256" key="1">
    <source>
        <dbReference type="SAM" id="SignalP"/>
    </source>
</evidence>
<gene>
    <name evidence="2" type="ORF">CNF02_07125</name>
</gene>
<accession>A0A2A5WBJ4</accession>
<dbReference type="SUPFAM" id="SSF50939">
    <property type="entry name" value="Sialidases"/>
    <property type="match status" value="1"/>
</dbReference>
<name>A0A2A5WBJ4_9GAMM</name>
<feature type="chain" id="PRO_5012088513" description="Sialidase domain-containing protein" evidence="1">
    <location>
        <begin position="26"/>
        <end position="413"/>
    </location>
</feature>
<comment type="caution">
    <text evidence="2">The sequence shown here is derived from an EMBL/GenBank/DDBJ whole genome shotgun (WGS) entry which is preliminary data.</text>
</comment>
<dbReference type="AlphaFoldDB" id="A0A2A5WBJ4"/>
<proteinExistence type="predicted"/>
<reference evidence="2 3" key="1">
    <citation type="submission" date="2017-08" db="EMBL/GenBank/DDBJ databases">
        <title>Fine stratification of microbial communities through a metagenomic profile of the photic zone.</title>
        <authorList>
            <person name="Haro-Moreno J.M."/>
            <person name="Lopez-Perez M."/>
            <person name="De La Torre J."/>
            <person name="Picazo A."/>
            <person name="Camacho A."/>
            <person name="Rodriguez-Valera F."/>
        </authorList>
    </citation>
    <scope>NUCLEOTIDE SEQUENCE [LARGE SCALE GENOMIC DNA]</scope>
    <source>
        <strain evidence="2">MED-G28</strain>
    </source>
</reference>
<feature type="signal peptide" evidence="1">
    <location>
        <begin position="1"/>
        <end position="25"/>
    </location>
</feature>
<keyword evidence="1" id="KW-0732">Signal</keyword>
<sequence length="413" mass="45348">MQKLISNFKACFLLGILFSSGFCSAVIAASANSISVSLELLASPAPSNSSLSRLVRDEAGQVYLSWVNQDNELAQLVYSKLMDTGWSNPIVIGEGADWFINWADFPMLSVSNGNMAAHWLRISDDGAYDYDIEARFYDEKNRMWSEKRVIHTDGVSAEHGFVSMLPISEQGETNTLITWLDGRNTKAGEEYGEMTLRAGIFDSLGETLSEWEIDHRVCDCCQTSTAMTAKGPLVVYRDRSSDEIRDISMVRYSSGEWTKPRTIHDDKWQINGCPVNGPAVSAKDDQVAVAWFTAKEDTPKVQLALSSDSGDTFSEPIVIASPETNGRVDTAILKAGAIAVSWIDITEAHAKIMLSLFSSQGVLLHTSVVAKTSASRRSGFPIIESVGDSVFVTWTDVGETPQVKVARLEFELN</sequence>
<dbReference type="Proteomes" id="UP000219329">
    <property type="component" value="Unassembled WGS sequence"/>
</dbReference>
<evidence type="ECO:0000313" key="2">
    <source>
        <dbReference type="EMBL" id="PDH33792.1"/>
    </source>
</evidence>
<dbReference type="EMBL" id="NTJZ01000006">
    <property type="protein sequence ID" value="PDH33792.1"/>
    <property type="molecule type" value="Genomic_DNA"/>
</dbReference>
<dbReference type="InterPro" id="IPR036278">
    <property type="entry name" value="Sialidase_sf"/>
</dbReference>
<evidence type="ECO:0008006" key="4">
    <source>
        <dbReference type="Google" id="ProtNLM"/>
    </source>
</evidence>
<protein>
    <recommendedName>
        <fullName evidence="4">Sialidase domain-containing protein</fullName>
    </recommendedName>
</protein>
<evidence type="ECO:0000313" key="3">
    <source>
        <dbReference type="Proteomes" id="UP000219329"/>
    </source>
</evidence>
<dbReference type="Gene3D" id="2.120.10.10">
    <property type="match status" value="1"/>
</dbReference>
<organism evidence="2 3">
    <name type="scientific">OM182 bacterium MED-G28</name>
    <dbReference type="NCBI Taxonomy" id="1986256"/>
    <lineage>
        <taxon>Bacteria</taxon>
        <taxon>Pseudomonadati</taxon>
        <taxon>Pseudomonadota</taxon>
        <taxon>Gammaproteobacteria</taxon>
        <taxon>OMG group</taxon>
        <taxon>OM182 clade</taxon>
    </lineage>
</organism>